<feature type="compositionally biased region" description="Low complexity" evidence="6">
    <location>
        <begin position="325"/>
        <end position="337"/>
    </location>
</feature>
<feature type="region of interest" description="Disordered" evidence="6">
    <location>
        <begin position="306"/>
        <end position="337"/>
    </location>
</feature>
<proteinExistence type="predicted"/>
<reference evidence="10" key="1">
    <citation type="submission" date="2015-09" db="EMBL/GenBank/DDBJ databases">
        <authorList>
            <consortium name="Pathogen Informatics"/>
        </authorList>
    </citation>
    <scope>NUCLEOTIDE SEQUENCE [LARGE SCALE GENOMIC DNA]</scope>
    <source>
        <strain evidence="10">Lake Konstanz</strain>
    </source>
</reference>
<evidence type="ECO:0000256" key="2">
    <source>
        <dbReference type="ARBA" id="ARBA00022692"/>
    </source>
</evidence>
<feature type="transmembrane region" description="Helical" evidence="7">
    <location>
        <begin position="272"/>
        <end position="293"/>
    </location>
</feature>
<dbReference type="PIRSF" id="PIRSF005225">
    <property type="entry name" value="LAG1_LAC1"/>
    <property type="match status" value="1"/>
</dbReference>
<dbReference type="OrthoDB" id="537032at2759"/>
<keyword evidence="4 5" id="KW-0472">Membrane</keyword>
<evidence type="ECO:0000259" key="8">
    <source>
        <dbReference type="PROSITE" id="PS50922"/>
    </source>
</evidence>
<dbReference type="GO" id="GO:0050291">
    <property type="term" value="F:sphingosine N-acyltransferase activity"/>
    <property type="evidence" value="ECO:0007669"/>
    <property type="project" value="InterPro"/>
</dbReference>
<feature type="compositionally biased region" description="Basic and acidic residues" evidence="6">
    <location>
        <begin position="306"/>
        <end position="317"/>
    </location>
</feature>
<dbReference type="InterPro" id="IPR006634">
    <property type="entry name" value="TLC-dom"/>
</dbReference>
<gene>
    <name evidence="9" type="ORF">BSAL_24205</name>
</gene>
<keyword evidence="2 5" id="KW-0812">Transmembrane</keyword>
<sequence>MAQYAQYGLAMADNAPKDGILPGWLDPWPSPFHKAVELSGYGGIGIDWPHLISLFYTSIPIFVVVMIVSLVLKKQIYPRLGIALGISRTNKKKQRKFANQLWLFSFYAGNAIFGYYVQYDKPWFSVPQTLDHVREFFTGFPDEPYPLMIFYYSLSFAFYASELVSLFIETKRSDFWEYVVHHIVTIILFVMTYAAREHNMGVYVIFLHDASDIFLCLAKCCHYVNFQAGVNVGVGLFMAGFVLFRFMCLPVVITACFYISPVIRKAAVNFYVLAHLLLFVIQLLHVFWFYLILRMVIRLVRGVKGDARSDTDNDTADKKKKQIKSESTSKPSSPKNE</sequence>
<dbReference type="OMA" id="ESMWKFA"/>
<organism evidence="9 10">
    <name type="scientific">Bodo saltans</name>
    <name type="common">Flagellated protozoan</name>
    <dbReference type="NCBI Taxonomy" id="75058"/>
    <lineage>
        <taxon>Eukaryota</taxon>
        <taxon>Discoba</taxon>
        <taxon>Euglenozoa</taxon>
        <taxon>Kinetoplastea</taxon>
        <taxon>Metakinetoplastina</taxon>
        <taxon>Eubodonida</taxon>
        <taxon>Bodonidae</taxon>
        <taxon>Bodo</taxon>
    </lineage>
</organism>
<dbReference type="VEuPathDB" id="TriTrypDB:BSAL_24205"/>
<evidence type="ECO:0000256" key="4">
    <source>
        <dbReference type="ARBA" id="ARBA00023136"/>
    </source>
</evidence>
<protein>
    <submittedName>
        <fullName evidence="9">Transmembrane protein, putative</fullName>
    </submittedName>
</protein>
<dbReference type="PANTHER" id="PTHR12560:SF0">
    <property type="entry name" value="LD18904P"/>
    <property type="match status" value="1"/>
</dbReference>
<dbReference type="GO" id="GO:0005783">
    <property type="term" value="C:endoplasmic reticulum"/>
    <property type="evidence" value="ECO:0007669"/>
    <property type="project" value="TreeGrafter"/>
</dbReference>
<feature type="transmembrane region" description="Helical" evidence="7">
    <location>
        <begin position="175"/>
        <end position="194"/>
    </location>
</feature>
<dbReference type="SMART" id="SM00724">
    <property type="entry name" value="TLC"/>
    <property type="match status" value="1"/>
</dbReference>
<evidence type="ECO:0000313" key="10">
    <source>
        <dbReference type="Proteomes" id="UP000051952"/>
    </source>
</evidence>
<dbReference type="AlphaFoldDB" id="A0A0S4JEY3"/>
<feature type="domain" description="TLC" evidence="8">
    <location>
        <begin position="95"/>
        <end position="301"/>
    </location>
</feature>
<dbReference type="Pfam" id="PF03798">
    <property type="entry name" value="TRAM_LAG1_CLN8"/>
    <property type="match status" value="1"/>
</dbReference>
<dbReference type="EMBL" id="CYKH01001780">
    <property type="protein sequence ID" value="CUG89946.1"/>
    <property type="molecule type" value="Genomic_DNA"/>
</dbReference>
<dbReference type="PANTHER" id="PTHR12560">
    <property type="entry name" value="LONGEVITY ASSURANCE FACTOR 1 LAG1"/>
    <property type="match status" value="1"/>
</dbReference>
<keyword evidence="3 7" id="KW-1133">Transmembrane helix</keyword>
<feature type="transmembrane region" description="Helical" evidence="7">
    <location>
        <begin position="97"/>
        <end position="117"/>
    </location>
</feature>
<feature type="transmembrane region" description="Helical" evidence="7">
    <location>
        <begin position="230"/>
        <end position="260"/>
    </location>
</feature>
<evidence type="ECO:0000256" key="7">
    <source>
        <dbReference type="SAM" id="Phobius"/>
    </source>
</evidence>
<evidence type="ECO:0000256" key="1">
    <source>
        <dbReference type="ARBA" id="ARBA00004141"/>
    </source>
</evidence>
<evidence type="ECO:0000256" key="3">
    <source>
        <dbReference type="ARBA" id="ARBA00022989"/>
    </source>
</evidence>
<dbReference type="GO" id="GO:0046513">
    <property type="term" value="P:ceramide biosynthetic process"/>
    <property type="evidence" value="ECO:0007669"/>
    <property type="project" value="InterPro"/>
</dbReference>
<dbReference type="Proteomes" id="UP000051952">
    <property type="component" value="Unassembled WGS sequence"/>
</dbReference>
<dbReference type="InterPro" id="IPR016439">
    <property type="entry name" value="Lag1/Lac1-like"/>
</dbReference>
<dbReference type="GO" id="GO:0016020">
    <property type="term" value="C:membrane"/>
    <property type="evidence" value="ECO:0007669"/>
    <property type="project" value="UniProtKB-SubCell"/>
</dbReference>
<evidence type="ECO:0000256" key="5">
    <source>
        <dbReference type="PROSITE-ProRule" id="PRU00205"/>
    </source>
</evidence>
<name>A0A0S4JEY3_BODSA</name>
<accession>A0A0S4JEY3</accession>
<evidence type="ECO:0000313" key="9">
    <source>
        <dbReference type="EMBL" id="CUG89946.1"/>
    </source>
</evidence>
<evidence type="ECO:0000256" key="6">
    <source>
        <dbReference type="SAM" id="MobiDB-lite"/>
    </source>
</evidence>
<feature type="transmembrane region" description="Helical" evidence="7">
    <location>
        <begin position="51"/>
        <end position="72"/>
    </location>
</feature>
<keyword evidence="10" id="KW-1185">Reference proteome</keyword>
<comment type="subcellular location">
    <subcellularLocation>
        <location evidence="1">Membrane</location>
        <topology evidence="1">Multi-pass membrane protein</topology>
    </subcellularLocation>
</comment>
<feature type="transmembrane region" description="Helical" evidence="7">
    <location>
        <begin position="149"/>
        <end position="168"/>
    </location>
</feature>
<dbReference type="PROSITE" id="PS50922">
    <property type="entry name" value="TLC"/>
    <property type="match status" value="1"/>
</dbReference>